<evidence type="ECO:0000313" key="5">
    <source>
        <dbReference type="Proteomes" id="UP000798808"/>
    </source>
</evidence>
<organism evidence="4 5">
    <name type="scientific">Fulvivirga kasyanovii</name>
    <dbReference type="NCBI Taxonomy" id="396812"/>
    <lineage>
        <taxon>Bacteria</taxon>
        <taxon>Pseudomonadati</taxon>
        <taxon>Bacteroidota</taxon>
        <taxon>Cytophagia</taxon>
        <taxon>Cytophagales</taxon>
        <taxon>Fulvivirgaceae</taxon>
        <taxon>Fulvivirga</taxon>
    </lineage>
</organism>
<keyword evidence="2" id="KW-0732">Signal</keyword>
<dbReference type="InterPro" id="IPR025660">
    <property type="entry name" value="Pept_his_AS"/>
</dbReference>
<keyword evidence="5" id="KW-1185">Reference proteome</keyword>
<feature type="signal peptide" evidence="2">
    <location>
        <begin position="1"/>
        <end position="26"/>
    </location>
</feature>
<comment type="caution">
    <text evidence="4">The sequence shown here is derived from an EMBL/GenBank/DDBJ whole genome shotgun (WGS) entry which is preliminary data.</text>
</comment>
<dbReference type="InterPro" id="IPR038765">
    <property type="entry name" value="Papain-like_cys_pep_sf"/>
</dbReference>
<proteinExistence type="inferred from homology"/>
<dbReference type="InterPro" id="IPR013128">
    <property type="entry name" value="Peptidase_C1A"/>
</dbReference>
<protein>
    <recommendedName>
        <fullName evidence="3">Peptidase C1A papain C-terminal domain-containing protein</fullName>
    </recommendedName>
</protein>
<dbReference type="InterPro" id="IPR000668">
    <property type="entry name" value="Peptidase_C1A_C"/>
</dbReference>
<dbReference type="SMART" id="SM00645">
    <property type="entry name" value="Pept_C1"/>
    <property type="match status" value="1"/>
</dbReference>
<accession>A0ABW9RK25</accession>
<dbReference type="PROSITE" id="PS00639">
    <property type="entry name" value="THIOL_PROTEASE_HIS"/>
    <property type="match status" value="1"/>
</dbReference>
<feature type="chain" id="PRO_5047268196" description="Peptidase C1A papain C-terminal domain-containing protein" evidence="2">
    <location>
        <begin position="27"/>
        <end position="570"/>
    </location>
</feature>
<dbReference type="CDD" id="cd02619">
    <property type="entry name" value="Peptidase_C1"/>
    <property type="match status" value="1"/>
</dbReference>
<comment type="similarity">
    <text evidence="1">Belongs to the peptidase C1 family.</text>
</comment>
<reference evidence="4 5" key="1">
    <citation type="submission" date="2019-02" db="EMBL/GenBank/DDBJ databases">
        <authorList>
            <person name="Goldberg S.R."/>
            <person name="Haltli B.A."/>
            <person name="Correa H."/>
            <person name="Russell K.G."/>
        </authorList>
    </citation>
    <scope>NUCLEOTIDE SEQUENCE [LARGE SCALE GENOMIC DNA]</scope>
    <source>
        <strain evidence="4 5">JCM 16186</strain>
    </source>
</reference>
<name>A0ABW9RK25_9BACT</name>
<dbReference type="Pfam" id="PF00112">
    <property type="entry name" value="Peptidase_C1"/>
    <property type="match status" value="1"/>
</dbReference>
<evidence type="ECO:0000313" key="4">
    <source>
        <dbReference type="EMBL" id="MTI24373.1"/>
    </source>
</evidence>
<dbReference type="Gene3D" id="3.90.70.10">
    <property type="entry name" value="Cysteine proteinases"/>
    <property type="match status" value="1"/>
</dbReference>
<gene>
    <name evidence="4" type="ORF">E1163_05390</name>
</gene>
<evidence type="ECO:0000256" key="2">
    <source>
        <dbReference type="SAM" id="SignalP"/>
    </source>
</evidence>
<feature type="domain" description="Peptidase C1A papain C-terminal" evidence="3">
    <location>
        <begin position="41"/>
        <end position="319"/>
    </location>
</feature>
<dbReference type="SUPFAM" id="SSF54001">
    <property type="entry name" value="Cysteine proteinases"/>
    <property type="match status" value="1"/>
</dbReference>
<evidence type="ECO:0000256" key="1">
    <source>
        <dbReference type="ARBA" id="ARBA00008455"/>
    </source>
</evidence>
<sequence length="570" mass="63909">MAKNQNVMKKFNKYLCLIIVFVWLLAACDEEFETPPDVTTSEDFVDLRPQQSALKDQGGRTTCIVFAGVAAVEAAYKRIGYGEVDLSEEFINFARKSFYLHPIWTDIVDRGVDARETQLGHTGGGGGVGVVAELAKGFKIPLEPVMPYQSSNTYYQDNYQTLRDITVKSDAGEELLQRDYSNFNLDPGILTDTQLRAEKYYSVAQYREIDDAKDPAKIEAILKRGNEVVWDFAGAVPWETGGRDDNGIWQACGSCSIMGHSMLIVGYDKRDDDPDNHYFIVKNSWGNSWTATGGEGYTYISYDYLRNYGVAASYIVLANPPSEWPEIAFIGRWKFNYDGFKGDLDIYHIPGMAQYTFEYNYGVGAIPEVYDDYRIGTYYDTDGNAYKVNGSIKGNRIEFYFDIATPLQKWDEKLGRKFVYYLDQNNFMAGQHTDGDGKTYGGYARKAGLISGGSQTPRPFESKSYVDSSWDFYTEKATGTIEFVEDVSNQEDDFYLLNGTFTSSDGATTSAAQIKIPKAETNRAYIQIADIGNGEGAESFIGKHLSWEGGLITGNTPETGFPLPFYMIRQ</sequence>
<evidence type="ECO:0000259" key="3">
    <source>
        <dbReference type="SMART" id="SM00645"/>
    </source>
</evidence>
<dbReference type="PROSITE" id="PS51257">
    <property type="entry name" value="PROKAR_LIPOPROTEIN"/>
    <property type="match status" value="1"/>
</dbReference>
<dbReference type="Proteomes" id="UP000798808">
    <property type="component" value="Unassembled WGS sequence"/>
</dbReference>
<dbReference type="EMBL" id="SMLW01000403">
    <property type="protein sequence ID" value="MTI24373.1"/>
    <property type="molecule type" value="Genomic_DNA"/>
</dbReference>
<dbReference type="PANTHER" id="PTHR12411">
    <property type="entry name" value="CYSTEINE PROTEASE FAMILY C1-RELATED"/>
    <property type="match status" value="1"/>
</dbReference>